<dbReference type="AlphaFoldDB" id="A0A542E392"/>
<evidence type="ECO:0000313" key="4">
    <source>
        <dbReference type="Proteomes" id="UP000317893"/>
    </source>
</evidence>
<dbReference type="SUPFAM" id="SSF55961">
    <property type="entry name" value="Bet v1-like"/>
    <property type="match status" value="2"/>
</dbReference>
<reference evidence="3 4" key="1">
    <citation type="submission" date="2019-06" db="EMBL/GenBank/DDBJ databases">
        <title>Sequencing the genomes of 1000 actinobacteria strains.</title>
        <authorList>
            <person name="Klenk H.-P."/>
        </authorList>
    </citation>
    <scope>NUCLEOTIDE SEQUENCE [LARGE SCALE GENOMIC DNA]</scope>
    <source>
        <strain evidence="3 4">DSM 18607</strain>
    </source>
</reference>
<dbReference type="InterPro" id="IPR013538">
    <property type="entry name" value="ASHA1/2-like_C"/>
</dbReference>
<evidence type="ECO:0000256" key="1">
    <source>
        <dbReference type="ARBA" id="ARBA00006817"/>
    </source>
</evidence>
<comment type="caution">
    <text evidence="3">The sequence shown here is derived from an EMBL/GenBank/DDBJ whole genome shotgun (WGS) entry which is preliminary data.</text>
</comment>
<evidence type="ECO:0000259" key="2">
    <source>
        <dbReference type="Pfam" id="PF08327"/>
    </source>
</evidence>
<feature type="domain" description="Activator of Hsp90 ATPase homologue 1/2-like C-terminal" evidence="2">
    <location>
        <begin position="213"/>
        <end position="327"/>
    </location>
</feature>
<dbReference type="EMBL" id="VFMN01000001">
    <property type="protein sequence ID" value="TQJ09704.1"/>
    <property type="molecule type" value="Genomic_DNA"/>
</dbReference>
<accession>A0A542E392</accession>
<dbReference type="Proteomes" id="UP000317893">
    <property type="component" value="Unassembled WGS sequence"/>
</dbReference>
<dbReference type="OrthoDB" id="8117292at2"/>
<feature type="domain" description="Activator of Hsp90 ATPase homologue 1/2-like C-terminal" evidence="2">
    <location>
        <begin position="40"/>
        <end position="164"/>
    </location>
</feature>
<organism evidence="3 4">
    <name type="scientific">Lapillicoccus jejuensis</name>
    <dbReference type="NCBI Taxonomy" id="402171"/>
    <lineage>
        <taxon>Bacteria</taxon>
        <taxon>Bacillati</taxon>
        <taxon>Actinomycetota</taxon>
        <taxon>Actinomycetes</taxon>
        <taxon>Micrococcales</taxon>
        <taxon>Intrasporangiaceae</taxon>
        <taxon>Lapillicoccus</taxon>
    </lineage>
</organism>
<evidence type="ECO:0000313" key="3">
    <source>
        <dbReference type="EMBL" id="TQJ09704.1"/>
    </source>
</evidence>
<dbReference type="Gene3D" id="3.30.530.20">
    <property type="match status" value="2"/>
</dbReference>
<gene>
    <name evidence="3" type="ORF">FB458_2817</name>
</gene>
<dbReference type="InterPro" id="IPR023393">
    <property type="entry name" value="START-like_dom_sf"/>
</dbReference>
<dbReference type="RefSeq" id="WP_141849033.1">
    <property type="nucleotide sequence ID" value="NZ_BAAAPR010000007.1"/>
</dbReference>
<proteinExistence type="inferred from homology"/>
<protein>
    <submittedName>
        <fullName evidence="3">Uncharacterized protein YndB with AHSA1/START domain</fullName>
    </submittedName>
</protein>
<dbReference type="Pfam" id="PF08327">
    <property type="entry name" value="AHSA1"/>
    <property type="match status" value="2"/>
</dbReference>
<comment type="similarity">
    <text evidence="1">Belongs to the AHA1 family.</text>
</comment>
<keyword evidence="4" id="KW-1185">Reference proteome</keyword>
<name>A0A542E392_9MICO</name>
<sequence length="360" mass="39146">MTTTRRSPADLSAAVAGTTREVVRLGVRSGLRVSRTYPTDVADLWSCWTDPARLVRWLGRPEGDRREGAELRLVMGAAAQQPPDADATTGFARLRVVHCDPPHRLTVRWAWEDEEPSLVDLRLRPVDADPERTELVLEHLVLDEPAARGYGAGWEDLLLRLDAAVIGSDPGFADLEAALAPHWQDEATPYPLPEVTGGDGEPATLCTRRWVAASPGAVWECVSSGPALERWYATTAQVDPRVGGTFRCTFDQGAATGEVRRCAAPYELAVSWRWDGTGTASLMTLTLEPQQRDGRPGTLVTWREEGVTGNAVGYAAGLHAHLAGLARAATGLTSRDTRWYADFVLAHSALRGRYADPFAS</sequence>